<dbReference type="Gene3D" id="2.60.40.790">
    <property type="match status" value="1"/>
</dbReference>
<name>A0A2S8BNB2_9MYCO</name>
<evidence type="ECO:0000313" key="4">
    <source>
        <dbReference type="Proteomes" id="UP000238296"/>
    </source>
</evidence>
<dbReference type="InterPro" id="IPR008978">
    <property type="entry name" value="HSP20-like_chaperone"/>
</dbReference>
<protein>
    <recommendedName>
        <fullName evidence="2">ArsA HSP20-like domain-containing protein</fullName>
    </recommendedName>
</protein>
<evidence type="ECO:0000313" key="3">
    <source>
        <dbReference type="EMBL" id="PQM48125.1"/>
    </source>
</evidence>
<accession>A0A2S8BNB2</accession>
<dbReference type="Proteomes" id="UP000238296">
    <property type="component" value="Unassembled WGS sequence"/>
</dbReference>
<proteinExistence type="inferred from homology"/>
<evidence type="ECO:0000259" key="2">
    <source>
        <dbReference type="Pfam" id="PF17886"/>
    </source>
</evidence>
<dbReference type="FunFam" id="2.60.40.790:FF:000052">
    <property type="entry name" value="ArsA family ATPase"/>
    <property type="match status" value="1"/>
</dbReference>
<evidence type="ECO:0000256" key="1">
    <source>
        <dbReference type="ARBA" id="ARBA00011040"/>
    </source>
</evidence>
<dbReference type="AlphaFoldDB" id="A0A2S8BNB2"/>
<comment type="similarity">
    <text evidence="1">Belongs to the arsA ATPase family.</text>
</comment>
<feature type="domain" description="ArsA HSP20-like" evidence="2">
    <location>
        <begin position="2"/>
        <end position="61"/>
    </location>
</feature>
<dbReference type="EMBL" id="PPEA01000237">
    <property type="protein sequence ID" value="PQM48125.1"/>
    <property type="molecule type" value="Genomic_DNA"/>
</dbReference>
<sequence>MYRLRLELPQIDSGALSLGRVDDDLIISAGGMRRRVRLASVLRRCTVLDATLRGTELTVRFRPDPEVWPQ</sequence>
<reference evidence="3 4" key="1">
    <citation type="journal article" date="2017" name="Int. J. Syst. Evol. Microbiol.">
        <title>Mycobacterium talmoniae sp. nov., a slowly growing mycobacterium isolated from human respiratory samples.</title>
        <authorList>
            <person name="Davidson R.M."/>
            <person name="DeGroote M.A."/>
            <person name="Marola J.L."/>
            <person name="Buss S."/>
            <person name="Jones V."/>
            <person name="McNeil M.R."/>
            <person name="Freifeld A.G."/>
            <person name="Elaine Epperson L."/>
            <person name="Hasan N.A."/>
            <person name="Jackson M."/>
            <person name="Iwen P.C."/>
            <person name="Salfinger M."/>
            <person name="Strong M."/>
        </authorList>
    </citation>
    <scope>NUCLEOTIDE SEQUENCE [LARGE SCALE GENOMIC DNA]</scope>
    <source>
        <strain evidence="3 4">ATCC BAA-2683</strain>
    </source>
</reference>
<comment type="caution">
    <text evidence="3">The sequence shown here is derived from an EMBL/GenBank/DDBJ whole genome shotgun (WGS) entry which is preliminary data.</text>
</comment>
<organism evidence="3 4">
    <name type="scientific">Mycobacterium talmoniae</name>
    <dbReference type="NCBI Taxonomy" id="1858794"/>
    <lineage>
        <taxon>Bacteria</taxon>
        <taxon>Bacillati</taxon>
        <taxon>Actinomycetota</taxon>
        <taxon>Actinomycetes</taxon>
        <taxon>Mycobacteriales</taxon>
        <taxon>Mycobacteriaceae</taxon>
        <taxon>Mycobacterium</taxon>
    </lineage>
</organism>
<gene>
    <name evidence="3" type="ORF">C1Y40_01660</name>
</gene>
<dbReference type="InterPro" id="IPR040612">
    <property type="entry name" value="ArsA_HSP20-like"/>
</dbReference>
<dbReference type="Pfam" id="PF17886">
    <property type="entry name" value="ArsA_HSP20"/>
    <property type="match status" value="1"/>
</dbReference>